<organism evidence="6 8">
    <name type="scientific">Xenorhabdus doucetiae</name>
    <dbReference type="NCBI Taxonomy" id="351671"/>
    <lineage>
        <taxon>Bacteria</taxon>
        <taxon>Pseudomonadati</taxon>
        <taxon>Pseudomonadota</taxon>
        <taxon>Gammaproteobacteria</taxon>
        <taxon>Enterobacterales</taxon>
        <taxon>Morganellaceae</taxon>
        <taxon>Xenorhabdus</taxon>
    </lineage>
</organism>
<evidence type="ECO:0000259" key="4">
    <source>
        <dbReference type="Pfam" id="PF14331"/>
    </source>
</evidence>
<feature type="domain" description="Type VI secretion system component TssM1 helical" evidence="5">
    <location>
        <begin position="954"/>
        <end position="1055"/>
    </location>
</feature>
<keyword evidence="1" id="KW-1133">Transmembrane helix</keyword>
<dbReference type="SUPFAM" id="SSF52540">
    <property type="entry name" value="P-loop containing nucleoside triphosphate hydrolases"/>
    <property type="match status" value="1"/>
</dbReference>
<dbReference type="Proteomes" id="UP000032721">
    <property type="component" value="Chromosome"/>
</dbReference>
<evidence type="ECO:0000256" key="1">
    <source>
        <dbReference type="SAM" id="Phobius"/>
    </source>
</evidence>
<evidence type="ECO:0000313" key="6">
    <source>
        <dbReference type="EMBL" id="CDG17592.1"/>
    </source>
</evidence>
<dbReference type="InterPro" id="IPR027417">
    <property type="entry name" value="P-loop_NTPase"/>
</dbReference>
<feature type="transmembrane region" description="Helical" evidence="1">
    <location>
        <begin position="443"/>
        <end position="463"/>
    </location>
</feature>
<keyword evidence="1" id="KW-0812">Transmembrane</keyword>
<name>A0A068QRC0_9GAMM</name>
<evidence type="ECO:0000259" key="2">
    <source>
        <dbReference type="Pfam" id="PF06744"/>
    </source>
</evidence>
<evidence type="ECO:0000313" key="7">
    <source>
        <dbReference type="EMBL" id="TYP12363.1"/>
    </source>
</evidence>
<dbReference type="NCBIfam" id="TIGR03348">
    <property type="entry name" value="VI_IcmF"/>
    <property type="match status" value="1"/>
</dbReference>
<keyword evidence="1" id="KW-0472">Membrane</keyword>
<dbReference type="InterPro" id="IPR053156">
    <property type="entry name" value="T6SS_TssM-like"/>
</dbReference>
<dbReference type="InterPro" id="IPR048677">
    <property type="entry name" value="TssM1_hel"/>
</dbReference>
<feature type="domain" description="IcmF-related" evidence="3">
    <location>
        <begin position="501"/>
        <end position="809"/>
    </location>
</feature>
<feature type="transmembrane region" description="Helical" evidence="1">
    <location>
        <begin position="12"/>
        <end position="33"/>
    </location>
</feature>
<dbReference type="HOGENOM" id="CLU_003353_2_1_6"/>
<dbReference type="PANTHER" id="PTHR36153:SF1">
    <property type="entry name" value="TYPE VI SECRETION SYSTEM COMPONENT TSSM1"/>
    <property type="match status" value="1"/>
</dbReference>
<dbReference type="KEGG" id="xdo:XDD1_1893"/>
<dbReference type="Proteomes" id="UP000324170">
    <property type="component" value="Unassembled WGS sequence"/>
</dbReference>
<reference evidence="7 9" key="2">
    <citation type="submission" date="2019-07" db="EMBL/GenBank/DDBJ databases">
        <title>Genomic Encyclopedia of Type Strains, Phase I: the one thousand microbial genomes (KMG-I) project.</title>
        <authorList>
            <person name="Kyrpides N."/>
        </authorList>
    </citation>
    <scope>NUCLEOTIDE SEQUENCE [LARGE SCALE GENOMIC DNA]</scope>
    <source>
        <strain evidence="7 9">DSM 17909</strain>
    </source>
</reference>
<dbReference type="Pfam" id="PF21070">
    <property type="entry name" value="IcmF_helical"/>
    <property type="match status" value="1"/>
</dbReference>
<dbReference type="PANTHER" id="PTHR36153">
    <property type="entry name" value="INNER MEMBRANE PROTEIN-RELATED"/>
    <property type="match status" value="1"/>
</dbReference>
<feature type="domain" description="Type VI secretion system component TssM1 N-terminal" evidence="4">
    <location>
        <begin position="206"/>
        <end position="447"/>
    </location>
</feature>
<protein>
    <submittedName>
        <fullName evidence="7">Type VI secretion system protein ImpL</fullName>
    </submittedName>
</protein>
<feature type="transmembrane region" description="Helical" evidence="1">
    <location>
        <begin position="45"/>
        <end position="66"/>
    </location>
</feature>
<evidence type="ECO:0000313" key="9">
    <source>
        <dbReference type="Proteomes" id="UP000324170"/>
    </source>
</evidence>
<dbReference type="RefSeq" id="WP_045970429.1">
    <property type="nucleotide sequence ID" value="NZ_CAWMED010000001.1"/>
</dbReference>
<evidence type="ECO:0000259" key="3">
    <source>
        <dbReference type="Pfam" id="PF06761"/>
    </source>
</evidence>
<dbReference type="Pfam" id="PF14331">
    <property type="entry name" value="IcmF-related_N"/>
    <property type="match status" value="1"/>
</dbReference>
<dbReference type="EMBL" id="FO704550">
    <property type="protein sequence ID" value="CDG17592.1"/>
    <property type="molecule type" value="Genomic_DNA"/>
</dbReference>
<dbReference type="OrthoDB" id="9758229at2"/>
<dbReference type="InterPro" id="IPR025743">
    <property type="entry name" value="TssM1_N"/>
</dbReference>
<dbReference type="CDD" id="cd00882">
    <property type="entry name" value="Ras_like_GTPase"/>
    <property type="match status" value="1"/>
</dbReference>
<dbReference type="Pfam" id="PF06761">
    <property type="entry name" value="IcmF-related"/>
    <property type="match status" value="1"/>
</dbReference>
<dbReference type="AlphaFoldDB" id="A0A068QRC0"/>
<feature type="domain" description="Type VI secretion system IcmF C-terminal" evidence="2">
    <location>
        <begin position="1064"/>
        <end position="1168"/>
    </location>
</feature>
<dbReference type="Pfam" id="PF06744">
    <property type="entry name" value="IcmF_C"/>
    <property type="match status" value="1"/>
</dbReference>
<accession>A0A068QRC0</accession>
<keyword evidence="9" id="KW-1185">Reference proteome</keyword>
<dbReference type="STRING" id="351671.XDD1_1893"/>
<sequence>MLNAILAIFTSRLIWSFLGITAISSIIWFIGPITSVGNVIPFESSTVRIVTIASLYLVWLFIQLATRSYQAWLNKKLSTPLNRGNDEREQLQDPQYIPLAEHFSDALRLLKNAYFYGLNTQYKPGWSLFNRQYLYQLPWYVLIGAPNSGKTTLLANSGLHFPLADHFKTFTPSGIKGTDNCDWWFTNHAVLLDTTGRYTTQDTLPEQDAHEWQCFTHLLKKYRTRQPLNGVIVTISVEDLLNPSKKARDQQAYLLRRRLSELHEQCKIQFPIYVIITKTDLLKGFSAYFSHFDKAQRDQIWGFNFPWNKTDLWNKADWNLGDVFEQQYRLLQERLEAELPHILLHLNLPQQCAESYLFPQEFAALRPLIAQYLDIVFAKSGFDIPYSPRGLYFTSGTQEGVPDATSAHRAYFLKNLLENTFQEAGLASQNRWWVYRNRLLRGLGYIILAVILGLIISLFFISYHNNKNYLMEVQDKIFPILNQAAELKKSTHSIDIYTPMPILNKVADLGKSPHFSLDDPPLSYQMGLYRGEQINNASLTLYTEALQTLLLPQVVLLITSQLRQDNGNNTDDTYDTLKAYQMLCQAQHYDGRFLHHWVMQYLQAHLPPDISQAQLQQIDGHLRQLLEGQVVTSPYVCDNQLIKQKQGLLGSIPPARLVYTHLKQALLNHPNLSPVNLTTLAGPDAGLIFSHINGTPITQDISGMFTPAGYRIGTGKNLNTLIDKLYSQNTWILGRYTGTPDPERQAPKEIALLVRQFYIRDYIQQWDNFLAGIHLNNIDNLEQRATIAQLLASDASPIRNLLINISKNVNLDEGLNTSKLDKKIGNFVSYQSGSLTKIVSNQLLPEDNQLTPEQELKEHFAQLIALAKSSGVKNSDDKNKQIPFDNILSQIGKLHEYLGLVQNAANLGIPAPSDNIITQLQATAQRLPVPFKGIVSSLAIGAGSDTQFSNLKNLSKQLNADVRSFCQQAIANRYPLVQRALDDIKPDDMARMFAPQTGIMDSFFQKNLVGKVDTSQANWHFIPGTDGKALPGNKSFLQPFQQAQIIRDTLFSSGSPIPSFRVIVRTMSMDKEILSMILDVDGQQLQYSHGPQVSQSLNWPGPNGTNQVRIQLNLQDGTTANLITSGSWALNRLIDHARYATRNPTPGHDASQRVTFNIKGHHVSLEFIPNSIFSPFQLPRFTCPNLTK</sequence>
<gene>
    <name evidence="7" type="ORF">LY16_00883</name>
    <name evidence="6" type="ORF">XDD1_1893</name>
</gene>
<dbReference type="EMBL" id="VNHN01000010">
    <property type="protein sequence ID" value="TYP12363.1"/>
    <property type="molecule type" value="Genomic_DNA"/>
</dbReference>
<proteinExistence type="predicted"/>
<dbReference type="InterPro" id="IPR009612">
    <property type="entry name" value="IcmF-rel"/>
</dbReference>
<dbReference type="InterPro" id="IPR017731">
    <property type="entry name" value="TssM1-like"/>
</dbReference>
<evidence type="ECO:0000259" key="5">
    <source>
        <dbReference type="Pfam" id="PF21070"/>
    </source>
</evidence>
<reference evidence="6 8" key="1">
    <citation type="submission" date="2013-07" db="EMBL/GenBank/DDBJ databases">
        <authorList>
            <person name="Genoscope - CEA"/>
        </authorList>
    </citation>
    <scope>NUCLEOTIDE SEQUENCE [LARGE SCALE GENOMIC DNA]</scope>
    <source>
        <strain evidence="6">FRM16</strain>
        <strain evidence="8">FRM16 / DSM 17909</strain>
    </source>
</reference>
<dbReference type="InterPro" id="IPR010623">
    <property type="entry name" value="IcmF_C"/>
</dbReference>
<evidence type="ECO:0000313" key="8">
    <source>
        <dbReference type="Proteomes" id="UP000032721"/>
    </source>
</evidence>